<dbReference type="InterPro" id="IPR032710">
    <property type="entry name" value="NTF2-like_dom_sf"/>
</dbReference>
<accession>A0A915L7S8</accession>
<dbReference type="WBParaSite" id="nRc.2.0.1.t47089-RA">
    <property type="protein sequence ID" value="nRc.2.0.1.t47089-RA"/>
    <property type="gene ID" value="nRc.2.0.1.g47089"/>
</dbReference>
<dbReference type="Gene3D" id="3.10.450.50">
    <property type="match status" value="1"/>
</dbReference>
<keyword evidence="2" id="KW-1185">Reference proteome</keyword>
<evidence type="ECO:0000313" key="3">
    <source>
        <dbReference type="WBParaSite" id="nRc.2.0.1.t47089-RA"/>
    </source>
</evidence>
<dbReference type="SUPFAM" id="SSF54427">
    <property type="entry name" value="NTF2-like"/>
    <property type="match status" value="1"/>
</dbReference>
<feature type="compositionally biased region" description="Acidic residues" evidence="1">
    <location>
        <begin position="33"/>
        <end position="43"/>
    </location>
</feature>
<sequence length="197" mass="21882">MDAVTGRECPSFDVIVENFVGVSFNDFIASSSDNEEDQTEPEDINIASKRKNGKAGNTSVFGQFFLFLEMSQLKSSKVLSIFNGIISRNREAMKAFAAGDSSGVAAIYDPNCYMMPYGRESIHGRDKVRDYIGLDIKEGAKKLLLETSEVEGTEDWAFERGVYRMDGTKGSESGSHDFKETRPCPPLTYDKLNINNI</sequence>
<evidence type="ECO:0000313" key="2">
    <source>
        <dbReference type="Proteomes" id="UP000887565"/>
    </source>
</evidence>
<dbReference type="AlphaFoldDB" id="A0A915L7S8"/>
<proteinExistence type="predicted"/>
<feature type="region of interest" description="Disordered" evidence="1">
    <location>
        <begin position="31"/>
        <end position="50"/>
    </location>
</feature>
<reference evidence="3" key="1">
    <citation type="submission" date="2022-11" db="UniProtKB">
        <authorList>
            <consortium name="WormBaseParasite"/>
        </authorList>
    </citation>
    <scope>IDENTIFICATION</scope>
</reference>
<protein>
    <submittedName>
        <fullName evidence="3">Uncharacterized protein</fullName>
    </submittedName>
</protein>
<organism evidence="2 3">
    <name type="scientific">Romanomermis culicivorax</name>
    <name type="common">Nematode worm</name>
    <dbReference type="NCBI Taxonomy" id="13658"/>
    <lineage>
        <taxon>Eukaryota</taxon>
        <taxon>Metazoa</taxon>
        <taxon>Ecdysozoa</taxon>
        <taxon>Nematoda</taxon>
        <taxon>Enoplea</taxon>
        <taxon>Dorylaimia</taxon>
        <taxon>Mermithida</taxon>
        <taxon>Mermithoidea</taxon>
        <taxon>Mermithidae</taxon>
        <taxon>Romanomermis</taxon>
    </lineage>
</organism>
<evidence type="ECO:0000256" key="1">
    <source>
        <dbReference type="SAM" id="MobiDB-lite"/>
    </source>
</evidence>
<dbReference type="Proteomes" id="UP000887565">
    <property type="component" value="Unplaced"/>
</dbReference>
<name>A0A915L7S8_ROMCU</name>